<dbReference type="PANTHER" id="PTHR33498">
    <property type="entry name" value="TRANSPOSASE FOR INSERTION SEQUENCE ELEMENT IS1557"/>
    <property type="match status" value="1"/>
</dbReference>
<evidence type="ECO:0000313" key="2">
    <source>
        <dbReference type="EMBL" id="QBP41790.1"/>
    </source>
</evidence>
<dbReference type="PANTHER" id="PTHR33498:SF1">
    <property type="entry name" value="TRANSPOSASE FOR INSERTION SEQUENCE ELEMENT IS1557"/>
    <property type="match status" value="1"/>
</dbReference>
<evidence type="ECO:0000259" key="1">
    <source>
        <dbReference type="Pfam" id="PF01610"/>
    </source>
</evidence>
<dbReference type="InterPro" id="IPR047951">
    <property type="entry name" value="Transpos_ISL3"/>
</dbReference>
<dbReference type="Pfam" id="PF01610">
    <property type="entry name" value="DDE_Tnp_ISL3"/>
    <property type="match status" value="1"/>
</dbReference>
<dbReference type="EMBL" id="CP038015">
    <property type="protein sequence ID" value="QBP41790.1"/>
    <property type="molecule type" value="Genomic_DNA"/>
</dbReference>
<evidence type="ECO:0000313" key="3">
    <source>
        <dbReference type="Proteomes" id="UP000294292"/>
    </source>
</evidence>
<proteinExistence type="predicted"/>
<organism evidence="2 3">
    <name type="scientific">Paenisporosarcina antarctica</name>
    <dbReference type="NCBI Taxonomy" id="417367"/>
    <lineage>
        <taxon>Bacteria</taxon>
        <taxon>Bacillati</taxon>
        <taxon>Bacillota</taxon>
        <taxon>Bacilli</taxon>
        <taxon>Bacillales</taxon>
        <taxon>Caryophanaceae</taxon>
        <taxon>Paenisporosarcina</taxon>
    </lineage>
</organism>
<dbReference type="InterPro" id="IPR002560">
    <property type="entry name" value="Transposase_DDE"/>
</dbReference>
<accession>A0A4P6ZYL0</accession>
<sequence length="72" mass="8835">MNTGYVSVFKELFPQAKIIFDPFHLVQLMNRSMNKCRITIMNKLKKYPLDNRKKCRRLKRYWKLLLKKESEL</sequence>
<dbReference type="Proteomes" id="UP000294292">
    <property type="component" value="Chromosome"/>
</dbReference>
<feature type="domain" description="Transposase IS204/IS1001/IS1096/IS1165 DDE" evidence="1">
    <location>
        <begin position="1"/>
        <end position="72"/>
    </location>
</feature>
<dbReference type="AlphaFoldDB" id="A0A4P6ZYL0"/>
<dbReference type="OrthoDB" id="6197054at2"/>
<gene>
    <name evidence="2" type="ORF">E2636_11805</name>
</gene>
<keyword evidence="3" id="KW-1185">Reference proteome</keyword>
<protein>
    <recommendedName>
        <fullName evidence="1">Transposase IS204/IS1001/IS1096/IS1165 DDE domain-containing protein</fullName>
    </recommendedName>
</protein>
<name>A0A4P6ZYL0_9BACL</name>
<dbReference type="KEGG" id="panc:E2636_11805"/>
<reference evidence="2 3" key="1">
    <citation type="submission" date="2019-03" db="EMBL/GenBank/DDBJ databases">
        <title>Complete genome sequence of Paenisporosarcina antarctica CGMCC 1.6503T.</title>
        <authorList>
            <person name="Rong J.-C."/>
            <person name="Chi N.-Y."/>
            <person name="Zhang Q.-F."/>
        </authorList>
    </citation>
    <scope>NUCLEOTIDE SEQUENCE [LARGE SCALE GENOMIC DNA]</scope>
    <source>
        <strain evidence="2 3">CGMCC 1.6503</strain>
    </source>
</reference>